<dbReference type="Proteomes" id="UP000760545">
    <property type="component" value="Unassembled WGS sequence"/>
</dbReference>
<dbReference type="EMBL" id="JAAVJS010000005">
    <property type="protein sequence ID" value="NJX14911.1"/>
    <property type="molecule type" value="Genomic_DNA"/>
</dbReference>
<sequence>MVWLWVFFVGLVFVYVVKVFKSDLDFRRFEEESMELKDEDFQQENKEEKTVFNDAETKEKSDLSKSVKALAYIQTMENRYENSKKSIENALQDNIKNFRKAKRLSQQKIEQALNNKNDHSEN</sequence>
<evidence type="ECO:0000313" key="3">
    <source>
        <dbReference type="Proteomes" id="UP000760545"/>
    </source>
</evidence>
<keyword evidence="1" id="KW-0175">Coiled coil</keyword>
<keyword evidence="3" id="KW-1185">Reference proteome</keyword>
<feature type="coiled-coil region" evidence="1">
    <location>
        <begin position="73"/>
        <end position="122"/>
    </location>
</feature>
<protein>
    <submittedName>
        <fullName evidence="2">Uncharacterized protein</fullName>
    </submittedName>
</protein>
<gene>
    <name evidence="2" type="ORF">HC176_05365</name>
</gene>
<accession>A0ABX1DF35</accession>
<reference evidence="2 3" key="1">
    <citation type="submission" date="2020-03" db="EMBL/GenBank/DDBJ databases">
        <title>Tamlana sp. nov, isolated from XXX.</title>
        <authorList>
            <person name="Cao W.R."/>
        </authorList>
    </citation>
    <scope>NUCLEOTIDE SEQUENCE [LARGE SCALE GENOMIC DNA]</scope>
    <source>
        <strain evidence="2 3">HST1-43</strain>
    </source>
</reference>
<comment type="caution">
    <text evidence="2">The sequence shown here is derived from an EMBL/GenBank/DDBJ whole genome shotgun (WGS) entry which is preliminary data.</text>
</comment>
<proteinExistence type="predicted"/>
<evidence type="ECO:0000313" key="2">
    <source>
        <dbReference type="EMBL" id="NJX14911.1"/>
    </source>
</evidence>
<name>A0ABX1DF35_9FLAO</name>
<organism evidence="2 3">
    <name type="scientific">Tamlana crocina</name>
    <dbReference type="NCBI Taxonomy" id="393006"/>
    <lineage>
        <taxon>Bacteria</taxon>
        <taxon>Pseudomonadati</taxon>
        <taxon>Bacteroidota</taxon>
        <taxon>Flavobacteriia</taxon>
        <taxon>Flavobacteriales</taxon>
        <taxon>Flavobacteriaceae</taxon>
        <taxon>Tamlana</taxon>
    </lineage>
</organism>
<evidence type="ECO:0000256" key="1">
    <source>
        <dbReference type="SAM" id="Coils"/>
    </source>
</evidence>
<dbReference type="RefSeq" id="WP_167917144.1">
    <property type="nucleotide sequence ID" value="NZ_JAAVJS010000005.1"/>
</dbReference>